<dbReference type="Gene3D" id="1.10.150.120">
    <property type="entry name" value="[2Fe-2S]-binding domain"/>
    <property type="match status" value="1"/>
</dbReference>
<dbReference type="GO" id="GO:0071949">
    <property type="term" value="F:FAD binding"/>
    <property type="evidence" value="ECO:0007669"/>
    <property type="project" value="InterPro"/>
</dbReference>
<evidence type="ECO:0000256" key="6">
    <source>
        <dbReference type="ARBA" id="ARBA00022714"/>
    </source>
</evidence>
<dbReference type="Pfam" id="PF02738">
    <property type="entry name" value="MoCoBD_1"/>
    <property type="match status" value="1"/>
</dbReference>
<feature type="region of interest" description="Disordered" evidence="13">
    <location>
        <begin position="140"/>
        <end position="197"/>
    </location>
</feature>
<dbReference type="GO" id="GO:0016491">
    <property type="term" value="F:oxidoreductase activity"/>
    <property type="evidence" value="ECO:0007669"/>
    <property type="project" value="UniProtKB-KW"/>
</dbReference>
<evidence type="ECO:0000313" key="16">
    <source>
        <dbReference type="Proteomes" id="UP001485043"/>
    </source>
</evidence>
<dbReference type="GO" id="GO:0051537">
    <property type="term" value="F:2 iron, 2 sulfur cluster binding"/>
    <property type="evidence" value="ECO:0007669"/>
    <property type="project" value="UniProtKB-KW"/>
</dbReference>
<dbReference type="InterPro" id="IPR008274">
    <property type="entry name" value="AldOxase/xan_DH_MoCoBD1"/>
</dbReference>
<dbReference type="FunFam" id="3.30.365.10:FF:000001">
    <property type="entry name" value="Xanthine dehydrogenase oxidase"/>
    <property type="match status" value="1"/>
</dbReference>
<keyword evidence="6" id="KW-0001">2Fe-2S</keyword>
<evidence type="ECO:0000256" key="10">
    <source>
        <dbReference type="ARBA" id="ARBA00023004"/>
    </source>
</evidence>
<comment type="cofactor">
    <cofactor evidence="12">
        <name>[2Fe-2S] cluster</name>
        <dbReference type="ChEBI" id="CHEBI:190135"/>
    </cofactor>
</comment>
<evidence type="ECO:0000256" key="9">
    <source>
        <dbReference type="ARBA" id="ARBA00023002"/>
    </source>
</evidence>
<dbReference type="InterPro" id="IPR016208">
    <property type="entry name" value="Ald_Oxase/xanthine_DH-like"/>
</dbReference>
<dbReference type="Gene3D" id="3.30.465.10">
    <property type="match status" value="1"/>
</dbReference>
<dbReference type="InterPro" id="IPR036683">
    <property type="entry name" value="CO_DH_flav_C_dom_sf"/>
</dbReference>
<evidence type="ECO:0000256" key="11">
    <source>
        <dbReference type="ARBA" id="ARBA00023014"/>
    </source>
</evidence>
<keyword evidence="4" id="KW-0500">Molybdenum</keyword>
<evidence type="ECO:0000256" key="2">
    <source>
        <dbReference type="ARBA" id="ARBA00001974"/>
    </source>
</evidence>
<keyword evidence="8" id="KW-0274">FAD</keyword>
<keyword evidence="16" id="KW-1185">Reference proteome</keyword>
<dbReference type="InterPro" id="IPR036856">
    <property type="entry name" value="Ald_Oxase/Xan_DH_a/b_sf"/>
</dbReference>
<dbReference type="SUPFAM" id="SSF56003">
    <property type="entry name" value="Molybdenum cofactor-binding domain"/>
    <property type="match status" value="1"/>
</dbReference>
<dbReference type="InterPro" id="IPR002346">
    <property type="entry name" value="Mopterin_DH_FAD-bd"/>
</dbReference>
<comment type="cofactor">
    <cofactor evidence="2">
        <name>FAD</name>
        <dbReference type="ChEBI" id="CHEBI:57692"/>
    </cofactor>
</comment>
<dbReference type="InterPro" id="IPR036318">
    <property type="entry name" value="FAD-bd_PCMH-like_sf"/>
</dbReference>
<keyword evidence="10" id="KW-0408">Iron</keyword>
<evidence type="ECO:0000256" key="5">
    <source>
        <dbReference type="ARBA" id="ARBA00022630"/>
    </source>
</evidence>
<dbReference type="SMART" id="SM01008">
    <property type="entry name" value="Ald_Xan_dh_C"/>
    <property type="match status" value="1"/>
</dbReference>
<dbReference type="EMBL" id="JALJOV010000800">
    <property type="protein sequence ID" value="KAK9861190.1"/>
    <property type="molecule type" value="Genomic_DNA"/>
</dbReference>
<evidence type="ECO:0000256" key="1">
    <source>
        <dbReference type="ARBA" id="ARBA00001924"/>
    </source>
</evidence>
<dbReference type="Gene3D" id="3.90.1170.50">
    <property type="entry name" value="Aldehyde oxidase/xanthine dehydrogenase, a/b hammerhead"/>
    <property type="match status" value="1"/>
</dbReference>
<sequence>MTSSPLCYINGKRKFLPQGRAESTLLQYLREIGLTGTKLGCDGMHVVTVEGIGNSRDGLHPIQERLANSHGSQCGFCTPGFVMSMYSLLRSKAGAPSEQDIQENLAGNLCRCTGYRPILDAFRVFAEVPAGAYTEEAIAAHRQGKKDDDNAADQSQPTGYPDNGTIKMDRSKAICPSTGRPSVEPIFPPELRKRSPPELHLPGPYATWHRPLTLERLLMLREQYPEGKIVVGNTEIGIEMKYGRKTYPIFIAATHVAELNSMEVGPEGLTVGAAVTLSRLMRKLKQLVADRPKHETRTFQAMGEQMKYFAGNQIRNTASVGGNICTASPISDLNPIYMSTGSVFNVQGEGTGVRKVAAKNFFLGYRKVDMQPHEVLLNVHIPFTKEHDYIREYKQAHRRDDDIAIANAGMRVRMEMSSQGEWVVAEAEVALGGVAPRTIMAPLTMAGLQGRTWNKDTLHAAINSLAQDVYINSQSPGGMVEFRRAMVASFFFRFFMHVAFELDAALPGSCALFPETYRSGAIAHPHKPLSIGMQYFSKVPGDSVIGQPFRHAAAHVQVTGEAQYTDDIPLPANALHAALVYSDRPHAKLLSIDPSAAYEVEGMEGFFCAKDVPGHDIVPGTIPGTNQMGSVMHDEEVFALDEVKCVGQVIGVVVADTEQHARMAAQRVKIGYEDLPSLISCEDAIKANSYFEGWGHRLDYGDVDACFASGECDQMVEGTARIGGQEHFYLEPHCSIVIPQENSEICIYASTQAPNHHMETVAEVLGIPSHKVVCHVKRIGGGFGGKESRSVFTNAAIAVAAYRTRRPVRLVLDRAEDMQMTGHRHAFFIKYKVRPSPSCASSQPLQCCA</sequence>
<proteinExistence type="inferred from homology"/>
<dbReference type="Pfam" id="PF03450">
    <property type="entry name" value="CO_deh_flav_C"/>
    <property type="match status" value="1"/>
</dbReference>
<keyword evidence="5" id="KW-0285">Flavoprotein</keyword>
<evidence type="ECO:0000256" key="3">
    <source>
        <dbReference type="ARBA" id="ARBA00006849"/>
    </source>
</evidence>
<dbReference type="Gene3D" id="3.30.390.50">
    <property type="entry name" value="CO dehydrogenase flavoprotein, C-terminal domain"/>
    <property type="match status" value="1"/>
</dbReference>
<keyword evidence="7" id="KW-0479">Metal-binding</keyword>
<dbReference type="Pfam" id="PF01799">
    <property type="entry name" value="Fer2_2"/>
    <property type="match status" value="1"/>
</dbReference>
<evidence type="ECO:0000256" key="12">
    <source>
        <dbReference type="ARBA" id="ARBA00034078"/>
    </source>
</evidence>
<dbReference type="InterPro" id="IPR016167">
    <property type="entry name" value="FAD-bd_PCMH_sub1"/>
</dbReference>
<dbReference type="InterPro" id="IPR037165">
    <property type="entry name" value="AldOxase/xan_DH_Mopterin-bd_sf"/>
</dbReference>
<accession>A0AAW1SV18</accession>
<name>A0AAW1SV18_9CHLO</name>
<dbReference type="PANTHER" id="PTHR45444">
    <property type="entry name" value="XANTHINE DEHYDROGENASE"/>
    <property type="match status" value="1"/>
</dbReference>
<evidence type="ECO:0000259" key="14">
    <source>
        <dbReference type="PROSITE" id="PS51387"/>
    </source>
</evidence>
<evidence type="ECO:0000313" key="15">
    <source>
        <dbReference type="EMBL" id="KAK9861190.1"/>
    </source>
</evidence>
<protein>
    <recommendedName>
        <fullName evidence="14">FAD-binding PCMH-type domain-containing protein</fullName>
    </recommendedName>
</protein>
<dbReference type="SUPFAM" id="SSF56176">
    <property type="entry name" value="FAD-binding/transporter-associated domain-like"/>
    <property type="match status" value="1"/>
</dbReference>
<dbReference type="Gene3D" id="3.30.43.10">
    <property type="entry name" value="Uridine Diphospho-n-acetylenolpyruvylglucosamine Reductase, domain 2"/>
    <property type="match status" value="1"/>
</dbReference>
<dbReference type="FunFam" id="3.30.465.10:FF:000004">
    <property type="entry name" value="Xanthine dehydrogenase/oxidase"/>
    <property type="match status" value="1"/>
</dbReference>
<comment type="cofactor">
    <cofactor evidence="1">
        <name>Mo-molybdopterin</name>
        <dbReference type="ChEBI" id="CHEBI:71302"/>
    </cofactor>
</comment>
<dbReference type="InterPro" id="IPR016169">
    <property type="entry name" value="FAD-bd_PCMH_sub2"/>
</dbReference>
<dbReference type="SUPFAM" id="SSF54665">
    <property type="entry name" value="CO dehydrogenase molybdoprotein N-domain-like"/>
    <property type="match status" value="1"/>
</dbReference>
<dbReference type="SUPFAM" id="SSF47741">
    <property type="entry name" value="CO dehydrogenase ISP C-domain like"/>
    <property type="match status" value="1"/>
</dbReference>
<feature type="domain" description="FAD-binding PCMH-type" evidence="14">
    <location>
        <begin position="201"/>
        <end position="386"/>
    </location>
</feature>
<dbReference type="AlphaFoldDB" id="A0AAW1SV18"/>
<keyword evidence="9" id="KW-0560">Oxidoreductase</keyword>
<dbReference type="SMART" id="SM01092">
    <property type="entry name" value="CO_deh_flav_C"/>
    <property type="match status" value="1"/>
</dbReference>
<dbReference type="Gene3D" id="3.30.365.10">
    <property type="entry name" value="Aldehyde oxidase/xanthine dehydrogenase, molybdopterin binding domain"/>
    <property type="match status" value="2"/>
</dbReference>
<dbReference type="FunFam" id="3.90.1170.50:FF:000001">
    <property type="entry name" value="Aldehyde oxidase 1"/>
    <property type="match status" value="1"/>
</dbReference>
<dbReference type="Pfam" id="PF00941">
    <property type="entry name" value="FAD_binding_5"/>
    <property type="match status" value="1"/>
</dbReference>
<organism evidence="15 16">
    <name type="scientific">Apatococcus fuscideae</name>
    <dbReference type="NCBI Taxonomy" id="2026836"/>
    <lineage>
        <taxon>Eukaryota</taxon>
        <taxon>Viridiplantae</taxon>
        <taxon>Chlorophyta</taxon>
        <taxon>core chlorophytes</taxon>
        <taxon>Trebouxiophyceae</taxon>
        <taxon>Chlorellales</taxon>
        <taxon>Chlorellaceae</taxon>
        <taxon>Apatococcus</taxon>
    </lineage>
</organism>
<evidence type="ECO:0000256" key="4">
    <source>
        <dbReference type="ARBA" id="ARBA00022505"/>
    </source>
</evidence>
<dbReference type="InterPro" id="IPR005107">
    <property type="entry name" value="CO_DH_flav_C"/>
</dbReference>
<comment type="similarity">
    <text evidence="3">Belongs to the xanthine dehydrogenase family.</text>
</comment>
<gene>
    <name evidence="15" type="ORF">WJX84_010543</name>
</gene>
<dbReference type="SUPFAM" id="SSF55447">
    <property type="entry name" value="CO dehydrogenase flavoprotein C-terminal domain-like"/>
    <property type="match status" value="1"/>
</dbReference>
<reference evidence="15 16" key="1">
    <citation type="journal article" date="2024" name="Nat. Commun.">
        <title>Phylogenomics reveals the evolutionary origins of lichenization in chlorophyte algae.</title>
        <authorList>
            <person name="Puginier C."/>
            <person name="Libourel C."/>
            <person name="Otte J."/>
            <person name="Skaloud P."/>
            <person name="Haon M."/>
            <person name="Grisel S."/>
            <person name="Petersen M."/>
            <person name="Berrin J.G."/>
            <person name="Delaux P.M."/>
            <person name="Dal Grande F."/>
            <person name="Keller J."/>
        </authorList>
    </citation>
    <scope>NUCLEOTIDE SEQUENCE [LARGE SCALE GENOMIC DNA]</scope>
    <source>
        <strain evidence="15 16">SAG 2523</strain>
    </source>
</reference>
<comment type="caution">
    <text evidence="15">The sequence shown here is derived from an EMBL/GenBank/DDBJ whole genome shotgun (WGS) entry which is preliminary data.</text>
</comment>
<evidence type="ECO:0000256" key="7">
    <source>
        <dbReference type="ARBA" id="ARBA00022723"/>
    </source>
</evidence>
<dbReference type="Pfam" id="PF01315">
    <property type="entry name" value="Ald_Xan_dh_C"/>
    <property type="match status" value="1"/>
</dbReference>
<dbReference type="PROSITE" id="PS51387">
    <property type="entry name" value="FAD_PCMH"/>
    <property type="match status" value="1"/>
</dbReference>
<keyword evidence="11" id="KW-0411">Iron-sulfur</keyword>
<dbReference type="InterPro" id="IPR036884">
    <property type="entry name" value="2Fe-2S-bd_dom_sf"/>
</dbReference>
<dbReference type="GO" id="GO:0005506">
    <property type="term" value="F:iron ion binding"/>
    <property type="evidence" value="ECO:0007669"/>
    <property type="project" value="InterPro"/>
</dbReference>
<dbReference type="InterPro" id="IPR000674">
    <property type="entry name" value="Ald_Oxase/Xan_DH_a/b"/>
</dbReference>
<evidence type="ECO:0000256" key="8">
    <source>
        <dbReference type="ARBA" id="ARBA00022827"/>
    </source>
</evidence>
<dbReference type="FunFam" id="3.30.43.10:FF:000001">
    <property type="entry name" value="Xanthine dehydrogenase/oxidase"/>
    <property type="match status" value="1"/>
</dbReference>
<dbReference type="PANTHER" id="PTHR45444:SF3">
    <property type="entry name" value="XANTHINE DEHYDROGENASE"/>
    <property type="match status" value="1"/>
</dbReference>
<dbReference type="Proteomes" id="UP001485043">
    <property type="component" value="Unassembled WGS sequence"/>
</dbReference>
<dbReference type="InterPro" id="IPR002888">
    <property type="entry name" value="2Fe-2S-bd"/>
</dbReference>
<evidence type="ECO:0000256" key="13">
    <source>
        <dbReference type="SAM" id="MobiDB-lite"/>
    </source>
</evidence>
<dbReference type="InterPro" id="IPR016166">
    <property type="entry name" value="FAD-bd_PCMH"/>
</dbReference>